<keyword evidence="11" id="KW-0966">Cell projection</keyword>
<keyword evidence="5 9" id="KW-1133">Transmembrane helix</keyword>
<dbReference type="Proteomes" id="UP000076927">
    <property type="component" value="Chromosome"/>
</dbReference>
<name>A0A172TFW3_9BACL</name>
<evidence type="ECO:0000313" key="12">
    <source>
        <dbReference type="Proteomes" id="UP000076927"/>
    </source>
</evidence>
<feature type="domain" description="OmpA-like" evidence="10">
    <location>
        <begin position="130"/>
        <end position="252"/>
    </location>
</feature>
<keyword evidence="12" id="KW-1185">Reference proteome</keyword>
<feature type="compositionally biased region" description="Basic and acidic residues" evidence="8">
    <location>
        <begin position="80"/>
        <end position="96"/>
    </location>
</feature>
<evidence type="ECO:0000256" key="8">
    <source>
        <dbReference type="SAM" id="MobiDB-lite"/>
    </source>
</evidence>
<keyword evidence="4 9" id="KW-0812">Transmembrane</keyword>
<dbReference type="NCBIfam" id="NF005831">
    <property type="entry name" value="PRK07734.1"/>
    <property type="match status" value="1"/>
</dbReference>
<evidence type="ECO:0000256" key="5">
    <source>
        <dbReference type="ARBA" id="ARBA00022989"/>
    </source>
</evidence>
<gene>
    <name evidence="11" type="ORF">SY83_06210</name>
</gene>
<evidence type="ECO:0000256" key="6">
    <source>
        <dbReference type="ARBA" id="ARBA00023136"/>
    </source>
</evidence>
<dbReference type="Pfam" id="PF13677">
    <property type="entry name" value="MotB_plug"/>
    <property type="match status" value="1"/>
</dbReference>
<keyword evidence="11" id="KW-0969">Cilium</keyword>
<organism evidence="11 12">
    <name type="scientific">Paenibacillus swuensis</name>
    <dbReference type="NCBI Taxonomy" id="1178515"/>
    <lineage>
        <taxon>Bacteria</taxon>
        <taxon>Bacillati</taxon>
        <taxon>Bacillota</taxon>
        <taxon>Bacilli</taxon>
        <taxon>Bacillales</taxon>
        <taxon>Paenibacillaceae</taxon>
        <taxon>Paenibacillus</taxon>
    </lineage>
</organism>
<dbReference type="RefSeq" id="WP_068605240.1">
    <property type="nucleotide sequence ID" value="NZ_CP011388.1"/>
</dbReference>
<keyword evidence="3" id="KW-1003">Cell membrane</keyword>
<evidence type="ECO:0000259" key="10">
    <source>
        <dbReference type="PROSITE" id="PS51123"/>
    </source>
</evidence>
<dbReference type="EMBL" id="CP011388">
    <property type="protein sequence ID" value="ANE45948.1"/>
    <property type="molecule type" value="Genomic_DNA"/>
</dbReference>
<dbReference type="SUPFAM" id="SSF103088">
    <property type="entry name" value="OmpA-like"/>
    <property type="match status" value="1"/>
</dbReference>
<dbReference type="InterPro" id="IPR036737">
    <property type="entry name" value="OmpA-like_sf"/>
</dbReference>
<dbReference type="Pfam" id="PF00691">
    <property type="entry name" value="OmpA"/>
    <property type="match status" value="1"/>
</dbReference>
<dbReference type="GO" id="GO:0005886">
    <property type="term" value="C:plasma membrane"/>
    <property type="evidence" value="ECO:0007669"/>
    <property type="project" value="UniProtKB-SubCell"/>
</dbReference>
<dbReference type="InterPro" id="IPR006665">
    <property type="entry name" value="OmpA-like"/>
</dbReference>
<feature type="transmembrane region" description="Helical" evidence="9">
    <location>
        <begin position="20"/>
        <end position="38"/>
    </location>
</feature>
<evidence type="ECO:0000256" key="1">
    <source>
        <dbReference type="ARBA" id="ARBA00004162"/>
    </source>
</evidence>
<keyword evidence="11" id="KW-0282">Flagellum</keyword>
<proteinExistence type="inferred from homology"/>
<dbReference type="InterPro" id="IPR025713">
    <property type="entry name" value="MotB-like_N_dom"/>
</dbReference>
<evidence type="ECO:0000256" key="4">
    <source>
        <dbReference type="ARBA" id="ARBA00022692"/>
    </source>
</evidence>
<dbReference type="PANTHER" id="PTHR30329">
    <property type="entry name" value="STATOR ELEMENT OF FLAGELLAR MOTOR COMPLEX"/>
    <property type="match status" value="1"/>
</dbReference>
<evidence type="ECO:0000256" key="2">
    <source>
        <dbReference type="ARBA" id="ARBA00008914"/>
    </source>
</evidence>
<comment type="similarity">
    <text evidence="2">Belongs to the MotB family.</text>
</comment>
<dbReference type="PATRIC" id="fig|1178515.4.peg.1244"/>
<dbReference type="PROSITE" id="PS51123">
    <property type="entry name" value="OMPA_2"/>
    <property type="match status" value="1"/>
</dbReference>
<protein>
    <submittedName>
        <fullName evidence="11">Flagellar motor protein MotB</fullName>
    </submittedName>
</protein>
<evidence type="ECO:0000256" key="9">
    <source>
        <dbReference type="SAM" id="Phobius"/>
    </source>
</evidence>
<dbReference type="STRING" id="1178515.SY83_06210"/>
<evidence type="ECO:0000256" key="7">
    <source>
        <dbReference type="PROSITE-ProRule" id="PRU00473"/>
    </source>
</evidence>
<accession>A0A172TFW3</accession>
<comment type="subcellular location">
    <subcellularLocation>
        <location evidence="1">Cell membrane</location>
        <topology evidence="1">Single-pass membrane protein</topology>
    </subcellularLocation>
</comment>
<evidence type="ECO:0000313" key="11">
    <source>
        <dbReference type="EMBL" id="ANE45948.1"/>
    </source>
</evidence>
<feature type="region of interest" description="Disordered" evidence="8">
    <location>
        <begin position="65"/>
        <end position="96"/>
    </location>
</feature>
<evidence type="ECO:0000256" key="3">
    <source>
        <dbReference type="ARBA" id="ARBA00022475"/>
    </source>
</evidence>
<keyword evidence="6 7" id="KW-0472">Membrane</keyword>
<reference evidence="11 12" key="1">
    <citation type="submission" date="2015-01" db="EMBL/GenBank/DDBJ databases">
        <title>Paenibacillus swuensis/DY6/whole genome sequencing.</title>
        <authorList>
            <person name="Kim M.K."/>
            <person name="Srinivasan S."/>
            <person name="Lee J.-J."/>
        </authorList>
    </citation>
    <scope>NUCLEOTIDE SEQUENCE [LARGE SCALE GENOMIC DNA]</scope>
    <source>
        <strain evidence="11 12">DY6</strain>
    </source>
</reference>
<dbReference type="KEGG" id="pswu:SY83_06210"/>
<sequence>MSKRHRKEEHEEHADESWLIPYADLLTLLLALFIVLFASSQIDSAKFDEMSKAFSIALNPGNGVLDQPTVVKEGTSNLKKKSDDADKEKKAEDQERFKKETEDLQRLKQKLDKYIKDNGLSTQLVTKLNHSELIIRISDNALYPSGSASLKPEARNLAVAISTMLGQYPEYEVIVAGHTDDQPISNFEFDSNWNLSFERALNFMKILFSNNKLDPKQFSPIGYGEQRPIASNDTDLGRAKNRRVEVAIVRKFQETGDVQDTPTAPNTP</sequence>
<dbReference type="InterPro" id="IPR050330">
    <property type="entry name" value="Bact_OuterMem_StrucFunc"/>
</dbReference>
<dbReference type="AlphaFoldDB" id="A0A172TFW3"/>
<dbReference type="Gene3D" id="3.30.1330.60">
    <property type="entry name" value="OmpA-like domain"/>
    <property type="match status" value="1"/>
</dbReference>
<dbReference type="OrthoDB" id="9815217at2"/>
<dbReference type="CDD" id="cd07185">
    <property type="entry name" value="OmpA_C-like"/>
    <property type="match status" value="1"/>
</dbReference>
<dbReference type="PANTHER" id="PTHR30329:SF21">
    <property type="entry name" value="LIPOPROTEIN YIAD-RELATED"/>
    <property type="match status" value="1"/>
</dbReference>